<evidence type="ECO:0000313" key="4">
    <source>
        <dbReference type="EMBL" id="MCO4291848.1"/>
    </source>
</evidence>
<dbReference type="AlphaFoldDB" id="A0A9X2JBB3"/>
<evidence type="ECO:0000256" key="1">
    <source>
        <dbReference type="ARBA" id="ARBA00022729"/>
    </source>
</evidence>
<dbReference type="RefSeq" id="WP_252586084.1">
    <property type="nucleotide sequence ID" value="NZ_JAMWYS010000009.1"/>
</dbReference>
<keyword evidence="1 2" id="KW-0732">Signal</keyword>
<feature type="domain" description="Outer membrane protein beta-barrel" evidence="3">
    <location>
        <begin position="10"/>
        <end position="202"/>
    </location>
</feature>
<protein>
    <submittedName>
        <fullName evidence="4">Porin family protein</fullName>
    </submittedName>
</protein>
<dbReference type="Gene3D" id="2.40.160.20">
    <property type="match status" value="1"/>
</dbReference>
<name>A0A9X2JBB3_9SPHI</name>
<evidence type="ECO:0000313" key="5">
    <source>
        <dbReference type="Proteomes" id="UP001155182"/>
    </source>
</evidence>
<evidence type="ECO:0000259" key="3">
    <source>
        <dbReference type="Pfam" id="PF13505"/>
    </source>
</evidence>
<gene>
    <name evidence="4" type="ORF">NF867_03105</name>
</gene>
<dbReference type="EMBL" id="JAMWYS010000009">
    <property type="protein sequence ID" value="MCO4291848.1"/>
    <property type="molecule type" value="Genomic_DNA"/>
</dbReference>
<dbReference type="Pfam" id="PF13505">
    <property type="entry name" value="OMP_b-brl"/>
    <property type="match status" value="1"/>
</dbReference>
<accession>A0A9X2JBB3</accession>
<dbReference type="InterPro" id="IPR011250">
    <property type="entry name" value="OMP/PagP_B-barrel"/>
</dbReference>
<comment type="caution">
    <text evidence="4">The sequence shown here is derived from an EMBL/GenBank/DDBJ whole genome shotgun (WGS) entry which is preliminary data.</text>
</comment>
<evidence type="ECO:0000256" key="2">
    <source>
        <dbReference type="SAM" id="SignalP"/>
    </source>
</evidence>
<organism evidence="4 5">
    <name type="scientific">Solitalea agri</name>
    <dbReference type="NCBI Taxonomy" id="2953739"/>
    <lineage>
        <taxon>Bacteria</taxon>
        <taxon>Pseudomonadati</taxon>
        <taxon>Bacteroidota</taxon>
        <taxon>Sphingobacteriia</taxon>
        <taxon>Sphingobacteriales</taxon>
        <taxon>Sphingobacteriaceae</taxon>
        <taxon>Solitalea</taxon>
    </lineage>
</organism>
<dbReference type="SUPFAM" id="SSF56925">
    <property type="entry name" value="OMPA-like"/>
    <property type="match status" value="1"/>
</dbReference>
<proteinExistence type="predicted"/>
<dbReference type="Proteomes" id="UP001155182">
    <property type="component" value="Unassembled WGS sequence"/>
</dbReference>
<reference evidence="4" key="1">
    <citation type="submission" date="2022-06" db="EMBL/GenBank/DDBJ databases">
        <title>Solitalea sp. MAHUQ-68 isolated from rhizospheric soil.</title>
        <authorList>
            <person name="Huq M.A."/>
        </authorList>
    </citation>
    <scope>NUCLEOTIDE SEQUENCE</scope>
    <source>
        <strain evidence="4">MAHUQ-68</strain>
    </source>
</reference>
<keyword evidence="5" id="KW-1185">Reference proteome</keyword>
<feature type="chain" id="PRO_5040820282" evidence="2">
    <location>
        <begin position="24"/>
        <end position="203"/>
    </location>
</feature>
<dbReference type="InterPro" id="IPR027385">
    <property type="entry name" value="Beta-barrel_OMP"/>
</dbReference>
<feature type="signal peptide" evidence="2">
    <location>
        <begin position="1"/>
        <end position="23"/>
    </location>
</feature>
<sequence>MKFIYKTLSLALIVCLLSSSAMAQYKYYVNFSWNTALPMSPTSDYISKFSVRGVGFEWGGFVKPNVSLSFQTGWNVFYQAKNRQTYIGEGGGAVTGTPYNYINALPIYGKANYYFKDPASSKTTPYVGIGVGTTWQKQNTDFGITSFYRDGWMFGLYPELGVEYNINPISGINFNVRYNYNFETDQVNELSYLGFNIGFVYRY</sequence>